<keyword evidence="13" id="KW-0520">NAD</keyword>
<keyword evidence="11" id="KW-0249">Electron transport</keyword>
<evidence type="ECO:0000256" key="10">
    <source>
        <dbReference type="ARBA" id="ARBA00022967"/>
    </source>
</evidence>
<comment type="catalytic activity">
    <reaction evidence="18">
        <text>a ubiquinone + NADH + 5 H(+)(in) = a ubiquinol + NAD(+) + 4 H(+)(out)</text>
        <dbReference type="Rhea" id="RHEA:29091"/>
        <dbReference type="Rhea" id="RHEA-COMP:9565"/>
        <dbReference type="Rhea" id="RHEA-COMP:9566"/>
        <dbReference type="ChEBI" id="CHEBI:15378"/>
        <dbReference type="ChEBI" id="CHEBI:16389"/>
        <dbReference type="ChEBI" id="CHEBI:17976"/>
        <dbReference type="ChEBI" id="CHEBI:57540"/>
        <dbReference type="ChEBI" id="CHEBI:57945"/>
        <dbReference type="EC" id="7.1.1.2"/>
    </reaction>
</comment>
<dbReference type="GO" id="GO:0031966">
    <property type="term" value="C:mitochondrial membrane"/>
    <property type="evidence" value="ECO:0007669"/>
    <property type="project" value="UniProtKB-SubCell"/>
</dbReference>
<keyword evidence="16 19" id="KW-0472">Membrane</keyword>
<evidence type="ECO:0000256" key="18">
    <source>
        <dbReference type="ARBA" id="ARBA00049551"/>
    </source>
</evidence>
<dbReference type="EC" id="7.1.1.2" evidence="4"/>
<reference evidence="20" key="1">
    <citation type="submission" date="2021-01" db="EMBL/GenBank/DDBJ databases">
        <authorList>
            <person name="Lovell J.T."/>
            <person name="Bentley N."/>
            <person name="Bhattarai G."/>
            <person name="Jenkins J.W."/>
            <person name="Sreedasyam A."/>
            <person name="Alarcon Y."/>
            <person name="Bock C."/>
            <person name="Boston L."/>
            <person name="Carlson J."/>
            <person name="Cervantes K."/>
            <person name="Clermont K."/>
            <person name="Krom N."/>
            <person name="Kubenka K."/>
            <person name="Mamidi S."/>
            <person name="Mattison C."/>
            <person name="Monteros M."/>
            <person name="Pisani C."/>
            <person name="Plott C."/>
            <person name="Rajasekar S."/>
            <person name="Rhein H.S."/>
            <person name="Rohla C."/>
            <person name="Song M."/>
            <person name="Hilaire R.S."/>
            <person name="Shu S."/>
            <person name="Wells L."/>
            <person name="Wang X."/>
            <person name="Webber J."/>
            <person name="Heerema R.J."/>
            <person name="Klein P."/>
            <person name="Conner P."/>
            <person name="Grauke L."/>
            <person name="Grimwood J."/>
            <person name="Schmutz J."/>
            <person name="Randall J.J."/>
        </authorList>
    </citation>
    <scope>NUCLEOTIDE SEQUENCE</scope>
    <source>
        <tissue evidence="20">Leaf</tissue>
    </source>
</reference>
<comment type="function">
    <text evidence="1">Core subunit of the mitochondrial membrane respiratory chain NADH dehydrogenase (Complex I) that is believed to belong to the minimal assembly required for catalysis. Complex I functions in the transfer of electrons from NADH to the respiratory chain. The immediate electron acceptor for the enzyme is believed to be ubiquinone.</text>
</comment>
<dbReference type="PANTHER" id="PTHR11058:SF9">
    <property type="entry name" value="NADH-UBIQUINONE OXIDOREDUCTASE CHAIN 3"/>
    <property type="match status" value="1"/>
</dbReference>
<evidence type="ECO:0000313" key="20">
    <source>
        <dbReference type="EMBL" id="KAG6621678.1"/>
    </source>
</evidence>
<evidence type="ECO:0000256" key="14">
    <source>
        <dbReference type="ARBA" id="ARBA00023075"/>
    </source>
</evidence>
<comment type="similarity">
    <text evidence="3">Belongs to the complex I subunit 3 family.</text>
</comment>
<feature type="transmembrane region" description="Helical" evidence="19">
    <location>
        <begin position="58"/>
        <end position="78"/>
    </location>
</feature>
<keyword evidence="6" id="KW-0813">Transport</keyword>
<evidence type="ECO:0000256" key="5">
    <source>
        <dbReference type="ARBA" id="ARBA00021007"/>
    </source>
</evidence>
<name>A0A922D4C4_CARIL</name>
<evidence type="ECO:0000256" key="3">
    <source>
        <dbReference type="ARBA" id="ARBA00008472"/>
    </source>
</evidence>
<keyword evidence="12 19" id="KW-1133">Transmembrane helix</keyword>
<dbReference type="FunFam" id="1.20.58.1610:FF:000006">
    <property type="entry name" value="NADH-ubiquinone oxidoreductase chain 3"/>
    <property type="match status" value="1"/>
</dbReference>
<protein>
    <recommendedName>
        <fullName evidence="5">NADH-ubiquinone oxidoreductase chain 3</fullName>
        <ecNumber evidence="4">7.1.1.2</ecNumber>
    </recommendedName>
    <alternativeName>
        <fullName evidence="17">NADH dehydrogenase subunit 3</fullName>
    </alternativeName>
</protein>
<keyword evidence="8" id="KW-0679">Respiratory chain</keyword>
<sequence>MSEFGPICIYLVISPLVSLIPLGVPFPFASNSSTYPEKLSAYECGFDPFGDARSRFDIRFYLVSILFIIPDPEVTFFFPWAVPPNKIDPFGFWSMMAFLLILTIGSLYEWKRGASDRE</sequence>
<keyword evidence="10" id="KW-1278">Translocase</keyword>
<keyword evidence="7" id="KW-0691">RNA editing</keyword>
<dbReference type="AlphaFoldDB" id="A0A922D4C4"/>
<evidence type="ECO:0000256" key="7">
    <source>
        <dbReference type="ARBA" id="ARBA00022495"/>
    </source>
</evidence>
<dbReference type="EMBL" id="MU228851">
    <property type="protein sequence ID" value="KAG6621678.1"/>
    <property type="molecule type" value="Genomic_DNA"/>
</dbReference>
<comment type="caution">
    <text evidence="20">The sequence shown here is derived from an EMBL/GenBank/DDBJ whole genome shotgun (WGS) entry which is preliminary data.</text>
</comment>
<dbReference type="GO" id="GO:0008137">
    <property type="term" value="F:NADH dehydrogenase (ubiquinone) activity"/>
    <property type="evidence" value="ECO:0007669"/>
    <property type="project" value="UniProtKB-EC"/>
</dbReference>
<keyword evidence="14" id="KW-0830">Ubiquinone</keyword>
<evidence type="ECO:0000256" key="1">
    <source>
        <dbReference type="ARBA" id="ARBA00003257"/>
    </source>
</evidence>
<evidence type="ECO:0000256" key="12">
    <source>
        <dbReference type="ARBA" id="ARBA00022989"/>
    </source>
</evidence>
<keyword evidence="15" id="KW-0496">Mitochondrion</keyword>
<proteinExistence type="inferred from homology"/>
<keyword evidence="9 19" id="KW-0812">Transmembrane</keyword>
<evidence type="ECO:0000256" key="6">
    <source>
        <dbReference type="ARBA" id="ARBA00022448"/>
    </source>
</evidence>
<dbReference type="PANTHER" id="PTHR11058">
    <property type="entry name" value="NADH-UBIQUINONE OXIDOREDUCTASE CHAIN 3"/>
    <property type="match status" value="1"/>
</dbReference>
<dbReference type="Proteomes" id="UP000811246">
    <property type="component" value="Unassembled WGS sequence"/>
</dbReference>
<evidence type="ECO:0000256" key="15">
    <source>
        <dbReference type="ARBA" id="ARBA00023128"/>
    </source>
</evidence>
<dbReference type="GO" id="GO:0030964">
    <property type="term" value="C:NADH dehydrogenase complex"/>
    <property type="evidence" value="ECO:0007669"/>
    <property type="project" value="TreeGrafter"/>
</dbReference>
<evidence type="ECO:0000256" key="9">
    <source>
        <dbReference type="ARBA" id="ARBA00022692"/>
    </source>
</evidence>
<accession>A0A922D4C4</accession>
<evidence type="ECO:0000256" key="19">
    <source>
        <dbReference type="SAM" id="Phobius"/>
    </source>
</evidence>
<evidence type="ECO:0000256" key="2">
    <source>
        <dbReference type="ARBA" id="ARBA00004225"/>
    </source>
</evidence>
<evidence type="ECO:0000256" key="11">
    <source>
        <dbReference type="ARBA" id="ARBA00022982"/>
    </source>
</evidence>
<evidence type="ECO:0000313" key="21">
    <source>
        <dbReference type="Proteomes" id="UP000811246"/>
    </source>
</evidence>
<organism evidence="20 21">
    <name type="scientific">Carya illinoinensis</name>
    <name type="common">Pecan</name>
    <dbReference type="NCBI Taxonomy" id="32201"/>
    <lineage>
        <taxon>Eukaryota</taxon>
        <taxon>Viridiplantae</taxon>
        <taxon>Streptophyta</taxon>
        <taxon>Embryophyta</taxon>
        <taxon>Tracheophyta</taxon>
        <taxon>Spermatophyta</taxon>
        <taxon>Magnoliopsida</taxon>
        <taxon>eudicotyledons</taxon>
        <taxon>Gunneridae</taxon>
        <taxon>Pentapetalae</taxon>
        <taxon>rosids</taxon>
        <taxon>fabids</taxon>
        <taxon>Fagales</taxon>
        <taxon>Juglandaceae</taxon>
        <taxon>Carya</taxon>
    </lineage>
</organism>
<feature type="transmembrane region" description="Helical" evidence="19">
    <location>
        <begin position="7"/>
        <end position="28"/>
    </location>
</feature>
<evidence type="ECO:0000256" key="16">
    <source>
        <dbReference type="ARBA" id="ARBA00023136"/>
    </source>
</evidence>
<gene>
    <name evidence="20" type="ORF">I3842_Q009400</name>
</gene>
<evidence type="ECO:0000256" key="4">
    <source>
        <dbReference type="ARBA" id="ARBA00012944"/>
    </source>
</evidence>
<evidence type="ECO:0000256" key="17">
    <source>
        <dbReference type="ARBA" id="ARBA00031029"/>
    </source>
</evidence>
<evidence type="ECO:0000256" key="13">
    <source>
        <dbReference type="ARBA" id="ARBA00023027"/>
    </source>
</evidence>
<comment type="subcellular location">
    <subcellularLocation>
        <location evidence="2">Mitochondrion membrane</location>
        <topology evidence="2">Multi-pass membrane protein</topology>
    </subcellularLocation>
</comment>
<dbReference type="InterPro" id="IPR000440">
    <property type="entry name" value="NADH_UbQ/plastoQ_OxRdtase_su3"/>
</dbReference>
<evidence type="ECO:0000256" key="8">
    <source>
        <dbReference type="ARBA" id="ARBA00022660"/>
    </source>
</evidence>
<dbReference type="Pfam" id="PF00507">
    <property type="entry name" value="Oxidored_q4"/>
    <property type="match status" value="1"/>
</dbReference>
<feature type="transmembrane region" description="Helical" evidence="19">
    <location>
        <begin position="90"/>
        <end position="108"/>
    </location>
</feature>